<dbReference type="PANTHER" id="PTHR43735">
    <property type="entry name" value="APOPTOSIS-INDUCING FACTOR 1"/>
    <property type="match status" value="1"/>
</dbReference>
<dbReference type="InterPro" id="IPR023753">
    <property type="entry name" value="FAD/NAD-binding_dom"/>
</dbReference>
<dbReference type="Gene3D" id="3.50.50.100">
    <property type="match status" value="1"/>
</dbReference>
<dbReference type="GO" id="GO:0005737">
    <property type="term" value="C:cytoplasm"/>
    <property type="evidence" value="ECO:0007669"/>
    <property type="project" value="TreeGrafter"/>
</dbReference>
<dbReference type="SUPFAM" id="SSF51905">
    <property type="entry name" value="FAD/NAD(P)-binding domain"/>
    <property type="match status" value="1"/>
</dbReference>
<evidence type="ECO:0000256" key="2">
    <source>
        <dbReference type="ARBA" id="ARBA00022630"/>
    </source>
</evidence>
<organism evidence="6 7">
    <name type="scientific">Lineolata rhizophorae</name>
    <dbReference type="NCBI Taxonomy" id="578093"/>
    <lineage>
        <taxon>Eukaryota</taxon>
        <taxon>Fungi</taxon>
        <taxon>Dikarya</taxon>
        <taxon>Ascomycota</taxon>
        <taxon>Pezizomycotina</taxon>
        <taxon>Dothideomycetes</taxon>
        <taxon>Dothideomycetes incertae sedis</taxon>
        <taxon>Lineolatales</taxon>
        <taxon>Lineolataceae</taxon>
        <taxon>Lineolata</taxon>
    </lineage>
</organism>
<evidence type="ECO:0000256" key="3">
    <source>
        <dbReference type="ARBA" id="ARBA00022827"/>
    </source>
</evidence>
<dbReference type="OrthoDB" id="202203at2759"/>
<evidence type="ECO:0000313" key="6">
    <source>
        <dbReference type="EMBL" id="KAF2458085.1"/>
    </source>
</evidence>
<name>A0A6A6P250_9PEZI</name>
<keyword evidence="2" id="KW-0285">Flavoprotein</keyword>
<dbReference type="EMBL" id="MU001678">
    <property type="protein sequence ID" value="KAF2458085.1"/>
    <property type="molecule type" value="Genomic_DNA"/>
</dbReference>
<evidence type="ECO:0000256" key="4">
    <source>
        <dbReference type="ARBA" id="ARBA00023002"/>
    </source>
</evidence>
<protein>
    <recommendedName>
        <fullName evidence="5">FAD/NAD(P)-binding domain-containing protein</fullName>
    </recommendedName>
</protein>
<evidence type="ECO:0000313" key="7">
    <source>
        <dbReference type="Proteomes" id="UP000799766"/>
    </source>
</evidence>
<gene>
    <name evidence="6" type="ORF">BDY21DRAFT_341484</name>
</gene>
<dbReference type="InterPro" id="IPR036188">
    <property type="entry name" value="FAD/NAD-bd_sf"/>
</dbReference>
<reference evidence="6" key="1">
    <citation type="journal article" date="2020" name="Stud. Mycol.">
        <title>101 Dothideomycetes genomes: a test case for predicting lifestyles and emergence of pathogens.</title>
        <authorList>
            <person name="Haridas S."/>
            <person name="Albert R."/>
            <person name="Binder M."/>
            <person name="Bloem J."/>
            <person name="Labutti K."/>
            <person name="Salamov A."/>
            <person name="Andreopoulos B."/>
            <person name="Baker S."/>
            <person name="Barry K."/>
            <person name="Bills G."/>
            <person name="Bluhm B."/>
            <person name="Cannon C."/>
            <person name="Castanera R."/>
            <person name="Culley D."/>
            <person name="Daum C."/>
            <person name="Ezra D."/>
            <person name="Gonzalez J."/>
            <person name="Henrissat B."/>
            <person name="Kuo A."/>
            <person name="Liang C."/>
            <person name="Lipzen A."/>
            <person name="Lutzoni F."/>
            <person name="Magnuson J."/>
            <person name="Mondo S."/>
            <person name="Nolan M."/>
            <person name="Ohm R."/>
            <person name="Pangilinan J."/>
            <person name="Park H.-J."/>
            <person name="Ramirez L."/>
            <person name="Alfaro M."/>
            <person name="Sun H."/>
            <person name="Tritt A."/>
            <person name="Yoshinaga Y."/>
            <person name="Zwiers L.-H."/>
            <person name="Turgeon B."/>
            <person name="Goodwin S."/>
            <person name="Spatafora J."/>
            <person name="Crous P."/>
            <person name="Grigoriev I."/>
        </authorList>
    </citation>
    <scope>NUCLEOTIDE SEQUENCE</scope>
    <source>
        <strain evidence="6">ATCC 16933</strain>
    </source>
</reference>
<dbReference type="AlphaFoldDB" id="A0A6A6P250"/>
<dbReference type="GO" id="GO:0004174">
    <property type="term" value="F:electron-transferring-flavoprotein dehydrogenase activity"/>
    <property type="evidence" value="ECO:0007669"/>
    <property type="project" value="TreeGrafter"/>
</dbReference>
<keyword evidence="7" id="KW-1185">Reference proteome</keyword>
<keyword evidence="3" id="KW-0274">FAD</keyword>
<comment type="similarity">
    <text evidence="1">Belongs to the FAD-dependent oxidoreductase family.</text>
</comment>
<keyword evidence="4" id="KW-0560">Oxidoreductase</keyword>
<dbReference type="PANTHER" id="PTHR43735:SF3">
    <property type="entry name" value="FERROPTOSIS SUPPRESSOR PROTEIN 1"/>
    <property type="match status" value="1"/>
</dbReference>
<dbReference type="GO" id="GO:0050660">
    <property type="term" value="F:flavin adenine dinucleotide binding"/>
    <property type="evidence" value="ECO:0007669"/>
    <property type="project" value="TreeGrafter"/>
</dbReference>
<dbReference type="Pfam" id="PF07992">
    <property type="entry name" value="Pyr_redox_2"/>
    <property type="match status" value="1"/>
</dbReference>
<dbReference type="Proteomes" id="UP000799766">
    <property type="component" value="Unassembled WGS sequence"/>
</dbReference>
<evidence type="ECO:0000256" key="1">
    <source>
        <dbReference type="ARBA" id="ARBA00006442"/>
    </source>
</evidence>
<feature type="domain" description="FAD/NAD(P)-binding" evidence="5">
    <location>
        <begin position="15"/>
        <end position="184"/>
    </location>
</feature>
<evidence type="ECO:0000259" key="5">
    <source>
        <dbReference type="Pfam" id="PF07992"/>
    </source>
</evidence>
<sequence length="290" mass="30070">MMSVVGDTSVTTAALDAMNAKLKAAKTVVVGGGGPSGVETAGEIGEMLNGAAGWFADRPAHPKAAVTLVTASDRLLPLLRPAIASQAEAMLRRVGVDVRYNTKIESVADDADGATTVHLSSATAGAAPPEPIKADAYVPAVGLAPNSGFVPAHLLDERRRVKVNAKTLRVDGAGPRVYCVGDVGDHTPHGGIPDTYSGVPVLGANMKRDCVAAAAGKEGAAVEGQDKEFTPLTKEAQIVPVGRSKGVGAIMGFKLPSILIWLIKGRTFMLEPAFFVNMTYLGNLYKKEAK</sequence>
<accession>A0A6A6P250</accession>
<proteinExistence type="inferred from homology"/>